<dbReference type="EMBL" id="CP036525">
    <property type="protein sequence ID" value="QDT01679.1"/>
    <property type="molecule type" value="Genomic_DNA"/>
</dbReference>
<feature type="region of interest" description="Disordered" evidence="1">
    <location>
        <begin position="1857"/>
        <end position="1876"/>
    </location>
</feature>
<feature type="compositionally biased region" description="Basic and acidic residues" evidence="1">
    <location>
        <begin position="1052"/>
        <end position="1061"/>
    </location>
</feature>
<proteinExistence type="predicted"/>
<feature type="region of interest" description="Disordered" evidence="1">
    <location>
        <begin position="1025"/>
        <end position="1065"/>
    </location>
</feature>
<accession>A0A517N3G5</accession>
<reference evidence="2 3" key="1">
    <citation type="submission" date="2019-02" db="EMBL/GenBank/DDBJ databases">
        <title>Deep-cultivation of Planctomycetes and their phenomic and genomic characterization uncovers novel biology.</title>
        <authorList>
            <person name="Wiegand S."/>
            <person name="Jogler M."/>
            <person name="Boedeker C."/>
            <person name="Pinto D."/>
            <person name="Vollmers J."/>
            <person name="Rivas-Marin E."/>
            <person name="Kohn T."/>
            <person name="Peeters S.H."/>
            <person name="Heuer A."/>
            <person name="Rast P."/>
            <person name="Oberbeckmann S."/>
            <person name="Bunk B."/>
            <person name="Jeske O."/>
            <person name="Meyerdierks A."/>
            <person name="Storesund J.E."/>
            <person name="Kallscheuer N."/>
            <person name="Luecker S."/>
            <person name="Lage O.M."/>
            <person name="Pohl T."/>
            <person name="Merkel B.J."/>
            <person name="Hornburger P."/>
            <person name="Mueller R.-W."/>
            <person name="Bruemmer F."/>
            <person name="Labrenz M."/>
            <person name="Spormann A.M."/>
            <person name="Op den Camp H."/>
            <person name="Overmann J."/>
            <person name="Amann R."/>
            <person name="Jetten M.S.M."/>
            <person name="Mascher T."/>
            <person name="Medema M.H."/>
            <person name="Devos D.P."/>
            <person name="Kaster A.-K."/>
            <person name="Ovreas L."/>
            <person name="Rohde M."/>
            <person name="Galperin M.Y."/>
            <person name="Jogler C."/>
        </authorList>
    </citation>
    <scope>NUCLEOTIDE SEQUENCE [LARGE SCALE GENOMIC DNA]</scope>
    <source>
        <strain evidence="2 3">K22_7</strain>
    </source>
</reference>
<dbReference type="RefSeq" id="WP_145167415.1">
    <property type="nucleotide sequence ID" value="NZ_CP036525.1"/>
</dbReference>
<organism evidence="2 3">
    <name type="scientific">Rubripirellula lacrimiformis</name>
    <dbReference type="NCBI Taxonomy" id="1930273"/>
    <lineage>
        <taxon>Bacteria</taxon>
        <taxon>Pseudomonadati</taxon>
        <taxon>Planctomycetota</taxon>
        <taxon>Planctomycetia</taxon>
        <taxon>Pirellulales</taxon>
        <taxon>Pirellulaceae</taxon>
        <taxon>Rubripirellula</taxon>
    </lineage>
</organism>
<gene>
    <name evidence="2" type="ORF">K227x_00460</name>
</gene>
<dbReference type="OrthoDB" id="173865at2"/>
<protein>
    <submittedName>
        <fullName evidence="2">Uncharacterized protein</fullName>
    </submittedName>
</protein>
<dbReference type="KEGG" id="rlc:K227x_00460"/>
<sequence length="2087" mass="232307">MAMVFRLHWACLLLGFVALIFGTTFNTVQAEPIGWIETFALADDRESVLSELIPGSDDYYFYHCLHHQTSGQLESAEAVLAKWLAEKKGQATPAITAMTDRQRLLTYRQSPQRTIEYLTRRLGVRLDHAAPLAPNQRKHPSVLDPKVLDADALIRDAIHHNQSLTPAALSHLAKQFRTGQQAQARITLSAFLNLIHTPSIPDLGQLVIQELNQRPAKAKRFGDRSAHSHLTLDELRQIAADVPAIANDQAIVHAILLRLRPDDDTDLSNDRDQRWAYLKRVDQYVQTLSPSHHSLKAAAAFRLLEANLAHDVFDRELLLRYLQLPRHSSIIHPVWRDRKGHPATLNQDFMDVALLPPIGDEQSVVRTHLEHFLESADSTQAFDAYLKPEYLRQVFAETKLMAGEGTESDWYEMLSSSQRQAIRDAVVLRLAPTNPETFSPDQPIGLSVDLKNIDELVIRVYQINSTSYYRTHDEPLDTDIDLDGLVATSETKLKFSQRSVRRHRQELALDQISGRGVWVVDLIGKGVRARAMIRRGSINHVDTIVADGLQFTVFDENRDPIPQAAMWVGSREFLADDDGRIVIPPADRNRSRKVVITDNTLADSFTLVHREESYDLDAAIHIDQTLLQSGGNSTVLIRPRLSMMGMPVDPAMLTDVSVQIDSNDLDGIASSHHVDDLTPDQRDEWAIPIRVPPRLADLTVTVTGKIGLLSQGSEQTLSASRTWNIAGIRRTRQVHDAFLTRDNDAYVIEVRGRSGELVPSALVQLSLTTIYCDTPIEQTLASDDDGRVQLGPLTDVHKIGYSVAGGVQHEHRRDVDRFDWPTQIHIATGDTVRLPWPTTTAKSARDRFRLIATRDNKIQSDDSDRMTIQDGFLRIADLSAGDYRLVNRNTGHAIEIAVVDGPVLGNVAIGHSRFRSKSPASALSIASVQRGADGLTVQLSGDIGLARIHVYAKRFYGPQSPAAALHLGMPPLTGRSIRWGRSGYVSDLRLGDEYQYVLRRRYAAKYDGVMLPQPGLILNPWETEQTTNTSQSASAGDAVPKSSIENPAARADASESLDRQSADPTGSDFDFLADAGMMVANLQADQDGKLIIPDEVIAGMPIVQIVVCDPATVVQKTITSPLQDAETRDLRLAKTLDTEQPFSMLRSVMIATPDRPLDLNSLGSAQLQVVSSVASLFQTYQTLVDDDRLKEFAVLADWGSLDDEQKRAAYSRLACHELHLFLWSHDRKFFDDVIAPFLANKKEKQFVDDWLLGNDLSDYTRLWRYNRLNAAERALLAMRLPEVRTMIQRELREVVAQQDIDYETIRAGVEVVLRGKMMNITAQEFAFGGKAALRDSVGLHDQPAPSAEIWSALSMQRKAGRADAPSVATSMFQRRRLERQPAFYRDLDSTRQWAESHWDHVRSMNPTTPQSLIKTNDFWAALSNQSDDQISVSSGLLRPTDSRHAALVAMAFSGLPLTADDVSWPTDSNTPFKPSHAVAVVTKQLKSLRVGDPTGGILIGNQFSFADGSDPKEIQEFVAGVAYRGQIVLSNPSSRLQTVNVLWQLPLGSLPVTGSQTLDSRMVTLKPFAVTSIAYEFYFPHAGTFHHYPATVADGETLIARAQPQTFQVLAEPTDADASQWESIARKGDATQIADFLASANLREIDWMLVAHRMHDPNVYQTIVAVLKSNHLAIDPLWAYSLKHQDDASIETFLSLNPTLVQSAGPALRSELLRIDPVESQTIEMLEYAPLVRARAHRLGDADEILNPTFLGHYKLFLRTLAFTPSIDSQQRLTLAHYLLIQNRIRESIAAFNQIDRDDVVTQLQYDYIDAYLAMHQGDHSRAAKIAKSFIDHPVARWQSRFAELQSQLDQIRDLAGREQMASSDDPTAPESAIDPESGDLAMIDRERQQSAASQDQPEVIVRVEGDRLRIDHRRTRTATLNLYGVDLELLFSKAPFVREDLSRMAMVQPLVSKPLQFEDMNGVGDFDLGDDLRSQTLLVEVVCGASRSTALSYGGKLTTYVSEAFGQLQATDADTRAPIASAYVKVYAKYPDGSVRFYKDGYTDARGRFDYATVSAGDAKGSTRLAILVLSNQQGATLHDVASPNR</sequence>
<evidence type="ECO:0000256" key="1">
    <source>
        <dbReference type="SAM" id="MobiDB-lite"/>
    </source>
</evidence>
<evidence type="ECO:0000313" key="3">
    <source>
        <dbReference type="Proteomes" id="UP000318538"/>
    </source>
</evidence>
<evidence type="ECO:0000313" key="2">
    <source>
        <dbReference type="EMBL" id="QDT01679.1"/>
    </source>
</evidence>
<dbReference type="Proteomes" id="UP000318538">
    <property type="component" value="Chromosome"/>
</dbReference>
<name>A0A517N3G5_9BACT</name>
<keyword evidence="3" id="KW-1185">Reference proteome</keyword>
<feature type="compositionally biased region" description="Polar residues" evidence="1">
    <location>
        <begin position="1025"/>
        <end position="1034"/>
    </location>
</feature>